<dbReference type="Gene3D" id="3.40.50.300">
    <property type="entry name" value="P-loop containing nucleotide triphosphate hydrolases"/>
    <property type="match status" value="1"/>
</dbReference>
<dbReference type="Proteomes" id="UP001172101">
    <property type="component" value="Unassembled WGS sequence"/>
</dbReference>
<dbReference type="GeneID" id="85320588"/>
<dbReference type="InterPro" id="IPR019734">
    <property type="entry name" value="TPR_rpt"/>
</dbReference>
<dbReference type="Gene3D" id="1.25.40.10">
    <property type="entry name" value="Tetratricopeptide repeat domain"/>
    <property type="match status" value="1"/>
</dbReference>
<reference evidence="5" key="1">
    <citation type="submission" date="2023-06" db="EMBL/GenBank/DDBJ databases">
        <title>Genome-scale phylogeny and comparative genomics of the fungal order Sordariales.</title>
        <authorList>
            <consortium name="Lawrence Berkeley National Laboratory"/>
            <person name="Hensen N."/>
            <person name="Bonometti L."/>
            <person name="Westerberg I."/>
            <person name="Brannstrom I.O."/>
            <person name="Guillou S."/>
            <person name="Cros-Aarteil S."/>
            <person name="Calhoun S."/>
            <person name="Haridas S."/>
            <person name="Kuo A."/>
            <person name="Mondo S."/>
            <person name="Pangilinan J."/>
            <person name="Riley R."/>
            <person name="LaButti K."/>
            <person name="Andreopoulos B."/>
            <person name="Lipzen A."/>
            <person name="Chen C."/>
            <person name="Yanf M."/>
            <person name="Daum C."/>
            <person name="Ng V."/>
            <person name="Clum A."/>
            <person name="Steindorff A."/>
            <person name="Ohm R."/>
            <person name="Martin F."/>
            <person name="Silar P."/>
            <person name="Natvig D."/>
            <person name="Lalanne C."/>
            <person name="Gautier V."/>
            <person name="Ament-velasquez S.L."/>
            <person name="Kruys A."/>
            <person name="Hutchinson M.I."/>
            <person name="Powell A.J."/>
            <person name="Barry K."/>
            <person name="Miller A.N."/>
            <person name="Grigoriev I.V."/>
            <person name="Debuchy R."/>
            <person name="Gladieux P."/>
            <person name="Thoren M.H."/>
            <person name="Johannesson H."/>
        </authorList>
    </citation>
    <scope>NUCLEOTIDE SEQUENCE</scope>
    <source>
        <strain evidence="5">SMH2392-1A</strain>
    </source>
</reference>
<dbReference type="Pfam" id="PF24883">
    <property type="entry name" value="NPHP3_N"/>
    <property type="match status" value="1"/>
</dbReference>
<dbReference type="PANTHER" id="PTHR10039:SF17">
    <property type="entry name" value="FUNGAL STAND N-TERMINAL GOODBYE DOMAIN-CONTAINING PROTEIN-RELATED"/>
    <property type="match status" value="1"/>
</dbReference>
<feature type="domain" description="NACHT" evidence="4">
    <location>
        <begin position="359"/>
        <end position="511"/>
    </location>
</feature>
<keyword evidence="2" id="KW-0802">TPR repeat</keyword>
<evidence type="ECO:0000256" key="3">
    <source>
        <dbReference type="SAM" id="MobiDB-lite"/>
    </source>
</evidence>
<accession>A0AA40AX64</accession>
<dbReference type="InterPro" id="IPR027417">
    <property type="entry name" value="P-loop_NTPase"/>
</dbReference>
<dbReference type="EMBL" id="JAUIRO010000003">
    <property type="protein sequence ID" value="KAK0723612.1"/>
    <property type="molecule type" value="Genomic_DNA"/>
</dbReference>
<dbReference type="RefSeq" id="XP_060299536.1">
    <property type="nucleotide sequence ID" value="XM_060437318.1"/>
</dbReference>
<gene>
    <name evidence="5" type="ORF">B0T26DRAFT_641292</name>
</gene>
<feature type="compositionally biased region" description="Acidic residues" evidence="3">
    <location>
        <begin position="1343"/>
        <end position="1356"/>
    </location>
</feature>
<comment type="caution">
    <text evidence="5">The sequence shown here is derived from an EMBL/GenBank/DDBJ whole genome shotgun (WGS) entry which is preliminary data.</text>
</comment>
<evidence type="ECO:0000256" key="2">
    <source>
        <dbReference type="PROSITE-ProRule" id="PRU00339"/>
    </source>
</evidence>
<dbReference type="Pfam" id="PF17109">
    <property type="entry name" value="Goodbye"/>
    <property type="match status" value="1"/>
</dbReference>
<sequence length="1492" mass="166426">MAAATKPQQQQQQQTLKLPKNIEDDERDVADLWTEALKAYRGIVGFDLTVRTPAANVQALVDLGTDEMKKFHKFRHDDKKVDTLRSLLSQNLGLIEQSAQQLISAATPAFPPAAAIGTAVTWMLSACRQVSADYDVVEVFFNDMNSFLNRVVILEKRMPQHRAYRNCLMEVFTAFLKMCGFATEYTKLGRFKKWIMNLMKGEDGELGGARKDMDLKLDRLRDATHFAILGNTEELKKMDRELLENQQAHTQMLEAQTSMLHNLLDESQGMRSDIAKLLEAFEKKDSETKGQAKAQAMGQSKGASAHRIRSLLPDVEGEGAEYQILKETIVDGTCTWVFAQPAWQAWIESLDGEHGAPPRLLAITGEPGTGKSHIAATVYDQLHRKATEDAERHICAAHFYFREQHPGLSTLLNALITTANQIAEQSPILCEKIYSQLLRVDILIDVTQQKSLLHNILEPCFEARAKHRLFLVLDGVDELSDPEKELLSEFWQHVVSANMRISLVVTSRPGGLGRLADPEKAAPLTINATKENQMSDLAALVRSRLGNLGALKRFGPYVKQKISEKIETTAPNLLYAQHMLRRFDAIGREGAVLRQLDQPMPPTLHSLYEVMLAECQRRTVASRQPVVATLLRWISFSFRPLVLDEAVSLLRYTSGDSTFDLDEIPELMTRFIRIGDPGKGSEVGETTEIEYLQTGGINEPVYNDGQLPLKFRQRSMRSFFRDAASESESDTTKSLLATPSEAHRLIFLTAANMARPAPEEAVDKLDSGLATYATLYLMDHWIGIDPGDHSVEERTEVMEALALVMSNEHGYAKMAEIAKVDYKRDFNDDVLKRMGLWANLATEGTQLQLSSSAAEWWKRVAQKPATGLLELAKGHFQLVYQAPNAPSAAESYKLARAALVQSGYGNKLALQAAENFPSTDGDGEAPDADHVPDEAEGVLGLGGLFGDMELDAGAYRAIGSLLLLYDHHEEARSTCQRALECSPSPVETFKIFYLRAMSEWKLDLLQEASHSIADCLTGIDTDGVTELFKRWAYITKGRIEAKLGNSAVAAESYSKAKTYDSTTLIWGNILDEEIAIYKDADDYAGLLGVLKKWTPIERLTWLTWDYASPDKDRVRHINFQDAAARAGEQAYMVAVYEEVIAHLDNFDAAAPLRCDLADAYMLVCGDAEGAKRVLDEVLDSRSTGHAYKFTSEDPRSVLQRTISLQSRVLFELFAASRDPAVKSKLLDEVNGFMKRPLATSVSSSHATAMLHHDITVARMTLKVGPRLEFQKRMQKVFDACFEALEDNVGWNDGWSLMLLSQALAHLSRAVRSGEKLWHAGRVLLSAIFSRLDPDVSIVLHADNEDEDEDEDEDADPDNPFLDKDGEAPPEDEGDLTHIPGVCDGTICRPTATFKWWGGRSGQLCLDCNDCLFCEQCYAVLLADKTGEQPFQSRRFCGRRHDHIKAPIEGWRGVKDGIINIEGSESMSISVNDFLTNVRDELIKGAWDQFWEG</sequence>
<protein>
    <recommendedName>
        <fullName evidence="4">NACHT domain-containing protein</fullName>
    </recommendedName>
</protein>
<keyword evidence="6" id="KW-1185">Reference proteome</keyword>
<dbReference type="InterPro" id="IPR007111">
    <property type="entry name" value="NACHT_NTPase"/>
</dbReference>
<proteinExistence type="predicted"/>
<dbReference type="PROSITE" id="PS50005">
    <property type="entry name" value="TPR"/>
    <property type="match status" value="1"/>
</dbReference>
<dbReference type="InterPro" id="IPR031350">
    <property type="entry name" value="Goodbye_dom"/>
</dbReference>
<feature type="region of interest" description="Disordered" evidence="3">
    <location>
        <begin position="1"/>
        <end position="21"/>
    </location>
</feature>
<dbReference type="PROSITE" id="PS50837">
    <property type="entry name" value="NACHT"/>
    <property type="match status" value="1"/>
</dbReference>
<name>A0AA40AX64_9PEZI</name>
<dbReference type="PANTHER" id="PTHR10039">
    <property type="entry name" value="AMELOGENIN"/>
    <property type="match status" value="1"/>
</dbReference>
<dbReference type="InterPro" id="IPR056884">
    <property type="entry name" value="NPHP3-like_N"/>
</dbReference>
<organism evidence="5 6">
    <name type="scientific">Lasiosphaeria miniovina</name>
    <dbReference type="NCBI Taxonomy" id="1954250"/>
    <lineage>
        <taxon>Eukaryota</taxon>
        <taxon>Fungi</taxon>
        <taxon>Dikarya</taxon>
        <taxon>Ascomycota</taxon>
        <taxon>Pezizomycotina</taxon>
        <taxon>Sordariomycetes</taxon>
        <taxon>Sordariomycetidae</taxon>
        <taxon>Sordariales</taxon>
        <taxon>Lasiosphaeriaceae</taxon>
        <taxon>Lasiosphaeria</taxon>
    </lineage>
</organism>
<feature type="region of interest" description="Disordered" evidence="3">
    <location>
        <begin position="1342"/>
        <end position="1377"/>
    </location>
</feature>
<evidence type="ECO:0000313" key="5">
    <source>
        <dbReference type="EMBL" id="KAK0723612.1"/>
    </source>
</evidence>
<feature type="repeat" description="TPR" evidence="2">
    <location>
        <begin position="952"/>
        <end position="985"/>
    </location>
</feature>
<dbReference type="SUPFAM" id="SSF52540">
    <property type="entry name" value="P-loop containing nucleoside triphosphate hydrolases"/>
    <property type="match status" value="1"/>
</dbReference>
<evidence type="ECO:0000313" key="6">
    <source>
        <dbReference type="Proteomes" id="UP001172101"/>
    </source>
</evidence>
<evidence type="ECO:0000259" key="4">
    <source>
        <dbReference type="PROSITE" id="PS50837"/>
    </source>
</evidence>
<evidence type="ECO:0000256" key="1">
    <source>
        <dbReference type="ARBA" id="ARBA00022737"/>
    </source>
</evidence>
<dbReference type="InterPro" id="IPR011990">
    <property type="entry name" value="TPR-like_helical_dom_sf"/>
</dbReference>
<keyword evidence="1" id="KW-0677">Repeat</keyword>
<dbReference type="SUPFAM" id="SSF48452">
    <property type="entry name" value="TPR-like"/>
    <property type="match status" value="1"/>
</dbReference>